<gene>
    <name evidence="2" type="ORF">TDIB3V08_LOCUS9897</name>
</gene>
<protein>
    <submittedName>
        <fullName evidence="2">Uncharacterized protein</fullName>
    </submittedName>
</protein>
<dbReference type="AlphaFoldDB" id="A0A7R8VRZ6"/>
<name>A0A7R8VRZ6_TIMDO</name>
<sequence>MDSTSEESQEDDDKTQSEENDDELWDMSTADEEEGLDEQVPDSAPSPDEEAIVKRLLSIIQLKYGRFNERSTTIA</sequence>
<dbReference type="EMBL" id="OA571061">
    <property type="protein sequence ID" value="CAD7203732.1"/>
    <property type="molecule type" value="Genomic_DNA"/>
</dbReference>
<proteinExistence type="predicted"/>
<organism evidence="2">
    <name type="scientific">Timema douglasi</name>
    <name type="common">Walking stick</name>
    <dbReference type="NCBI Taxonomy" id="61478"/>
    <lineage>
        <taxon>Eukaryota</taxon>
        <taxon>Metazoa</taxon>
        <taxon>Ecdysozoa</taxon>
        <taxon>Arthropoda</taxon>
        <taxon>Hexapoda</taxon>
        <taxon>Insecta</taxon>
        <taxon>Pterygota</taxon>
        <taxon>Neoptera</taxon>
        <taxon>Polyneoptera</taxon>
        <taxon>Phasmatodea</taxon>
        <taxon>Timematodea</taxon>
        <taxon>Timematoidea</taxon>
        <taxon>Timematidae</taxon>
        <taxon>Timema</taxon>
    </lineage>
</organism>
<feature type="compositionally biased region" description="Acidic residues" evidence="1">
    <location>
        <begin position="1"/>
        <end position="40"/>
    </location>
</feature>
<feature type="region of interest" description="Disordered" evidence="1">
    <location>
        <begin position="1"/>
        <end position="49"/>
    </location>
</feature>
<reference evidence="2" key="1">
    <citation type="submission" date="2020-11" db="EMBL/GenBank/DDBJ databases">
        <authorList>
            <person name="Tran Van P."/>
        </authorList>
    </citation>
    <scope>NUCLEOTIDE SEQUENCE</scope>
</reference>
<evidence type="ECO:0000256" key="1">
    <source>
        <dbReference type="SAM" id="MobiDB-lite"/>
    </source>
</evidence>
<accession>A0A7R8VRZ6</accession>
<evidence type="ECO:0000313" key="2">
    <source>
        <dbReference type="EMBL" id="CAD7203732.1"/>
    </source>
</evidence>